<evidence type="ECO:0000256" key="7">
    <source>
        <dbReference type="ARBA" id="ARBA00022824"/>
    </source>
</evidence>
<organism evidence="15 16">
    <name type="scientific">Popillia japonica</name>
    <name type="common">Japanese beetle</name>
    <dbReference type="NCBI Taxonomy" id="7064"/>
    <lineage>
        <taxon>Eukaryota</taxon>
        <taxon>Metazoa</taxon>
        <taxon>Ecdysozoa</taxon>
        <taxon>Arthropoda</taxon>
        <taxon>Hexapoda</taxon>
        <taxon>Insecta</taxon>
        <taxon>Pterygota</taxon>
        <taxon>Neoptera</taxon>
        <taxon>Endopterygota</taxon>
        <taxon>Coleoptera</taxon>
        <taxon>Polyphaga</taxon>
        <taxon>Scarabaeiformia</taxon>
        <taxon>Scarabaeidae</taxon>
        <taxon>Rutelinae</taxon>
        <taxon>Popillia</taxon>
    </lineage>
</organism>
<dbReference type="GO" id="GO:0016705">
    <property type="term" value="F:oxidoreductase activity, acting on paired donors, with incorporation or reduction of molecular oxygen"/>
    <property type="evidence" value="ECO:0007669"/>
    <property type="project" value="InterPro"/>
</dbReference>
<evidence type="ECO:0000256" key="4">
    <source>
        <dbReference type="ARBA" id="ARBA00010617"/>
    </source>
</evidence>
<keyword evidence="9 14" id="KW-0560">Oxidoreductase</keyword>
<evidence type="ECO:0000256" key="1">
    <source>
        <dbReference type="ARBA" id="ARBA00001971"/>
    </source>
</evidence>
<dbReference type="InterPro" id="IPR001128">
    <property type="entry name" value="Cyt_P450"/>
</dbReference>
<keyword evidence="5 13" id="KW-0349">Heme</keyword>
<dbReference type="Proteomes" id="UP001458880">
    <property type="component" value="Unassembled WGS sequence"/>
</dbReference>
<keyword evidence="6 13" id="KW-0479">Metal-binding</keyword>
<dbReference type="PROSITE" id="PS00086">
    <property type="entry name" value="CYTOCHROME_P450"/>
    <property type="match status" value="1"/>
</dbReference>
<dbReference type="GO" id="GO:0020037">
    <property type="term" value="F:heme binding"/>
    <property type="evidence" value="ECO:0007669"/>
    <property type="project" value="InterPro"/>
</dbReference>
<comment type="similarity">
    <text evidence="4 14">Belongs to the cytochrome P450 family.</text>
</comment>
<dbReference type="GO" id="GO:0004497">
    <property type="term" value="F:monooxygenase activity"/>
    <property type="evidence" value="ECO:0007669"/>
    <property type="project" value="UniProtKB-KW"/>
</dbReference>
<keyword evidence="11 14" id="KW-0503">Monooxygenase</keyword>
<evidence type="ECO:0000256" key="2">
    <source>
        <dbReference type="ARBA" id="ARBA00004174"/>
    </source>
</evidence>
<accession>A0AAW1IYJ5</accession>
<feature type="binding site" description="axial binding residue" evidence="13">
    <location>
        <position position="446"/>
    </location>
    <ligand>
        <name>heme</name>
        <dbReference type="ChEBI" id="CHEBI:30413"/>
    </ligand>
    <ligandPart>
        <name>Fe</name>
        <dbReference type="ChEBI" id="CHEBI:18248"/>
    </ligandPart>
</feature>
<dbReference type="InterPro" id="IPR002401">
    <property type="entry name" value="Cyt_P450_E_grp-I"/>
</dbReference>
<dbReference type="EMBL" id="JASPKY010000484">
    <property type="protein sequence ID" value="KAK9695354.1"/>
    <property type="molecule type" value="Genomic_DNA"/>
</dbReference>
<keyword evidence="7" id="KW-0256">Endoplasmic reticulum</keyword>
<dbReference type="PANTHER" id="PTHR24292">
    <property type="entry name" value="CYTOCHROME P450"/>
    <property type="match status" value="1"/>
</dbReference>
<dbReference type="PRINTS" id="PR00463">
    <property type="entry name" value="EP450I"/>
</dbReference>
<dbReference type="AlphaFoldDB" id="A0AAW1IYJ5"/>
<comment type="caution">
    <text evidence="15">The sequence shown here is derived from an EMBL/GenBank/DDBJ whole genome shotgun (WGS) entry which is preliminary data.</text>
</comment>
<sequence length="547" mass="63832">MEIRWPDIFLSLGVLIVCLIYYGKWKYKYWIRKKVPHVEASFPMGNYEVPWAIKQGLHQITTNIYNEFKAKGYKYGGAYSFFRPMFIPVDLDLVKHIFIKDFQYFTERGMYYNGKADPLSEHLFNIEGTKWKPLRNHISPIFSSGKLKSMFSTVLDCGNDLAKQIEKLRVTQGYMSIRELGAHYTTNVIGACFFDLKVNCFENPTNELRRHNRTFFKNGIGKAMRIFSLRSFPSLCKLLGVLVIDKEITDFYAKAMKEIFDYRESSDVKKKDFLQLLIDMKNGTNNKQKMLTLEQAAGQCLLFFVAGFETSSLAMTYVFYEIGQDQEMQDKMREEVRRAIKKHDGKITYDAIMEMTYMTQVFTEALRKYPIVPTLERLTVKDYKIPGEDVVIEKGTKVLISVQGIHHDPDYFPDPQKFDPERFSPENKQARHPCTFLTFGEGPRNCPGIRFGVMQTKVAMAIMLKDYRYTLHDKSFKLNLTNKSQLLAPDGEVSNYLNNCVYINIVSDFNFLCNYRLQFCKNNRSDLQFSYPSQDETLISNSVYYNY</sequence>
<evidence type="ECO:0000256" key="10">
    <source>
        <dbReference type="ARBA" id="ARBA00023004"/>
    </source>
</evidence>
<evidence type="ECO:0000256" key="13">
    <source>
        <dbReference type="PIRSR" id="PIRSR602401-1"/>
    </source>
</evidence>
<dbReference type="SUPFAM" id="SSF48264">
    <property type="entry name" value="Cytochrome P450"/>
    <property type="match status" value="1"/>
</dbReference>
<keyword evidence="12" id="KW-0472">Membrane</keyword>
<evidence type="ECO:0000256" key="3">
    <source>
        <dbReference type="ARBA" id="ARBA00004406"/>
    </source>
</evidence>
<dbReference type="Gene3D" id="1.10.630.10">
    <property type="entry name" value="Cytochrome P450"/>
    <property type="match status" value="1"/>
</dbReference>
<evidence type="ECO:0000256" key="14">
    <source>
        <dbReference type="RuleBase" id="RU000461"/>
    </source>
</evidence>
<reference evidence="15 16" key="1">
    <citation type="journal article" date="2024" name="BMC Genomics">
        <title>De novo assembly and annotation of Popillia japonica's genome with initial clues to its potential as an invasive pest.</title>
        <authorList>
            <person name="Cucini C."/>
            <person name="Boschi S."/>
            <person name="Funari R."/>
            <person name="Cardaioli E."/>
            <person name="Iannotti N."/>
            <person name="Marturano G."/>
            <person name="Paoli F."/>
            <person name="Bruttini M."/>
            <person name="Carapelli A."/>
            <person name="Frati F."/>
            <person name="Nardi F."/>
        </authorList>
    </citation>
    <scope>NUCLEOTIDE SEQUENCE [LARGE SCALE GENOMIC DNA]</scope>
    <source>
        <strain evidence="15">DMR45628</strain>
    </source>
</reference>
<dbReference type="PRINTS" id="PR00385">
    <property type="entry name" value="P450"/>
</dbReference>
<gene>
    <name evidence="15" type="ORF">QE152_g32620</name>
</gene>
<evidence type="ECO:0000313" key="15">
    <source>
        <dbReference type="EMBL" id="KAK9695354.1"/>
    </source>
</evidence>
<name>A0AAW1IYJ5_POPJA</name>
<keyword evidence="16" id="KW-1185">Reference proteome</keyword>
<dbReference type="InterPro" id="IPR017972">
    <property type="entry name" value="Cyt_P450_CS"/>
</dbReference>
<comment type="cofactor">
    <cofactor evidence="1 13">
        <name>heme</name>
        <dbReference type="ChEBI" id="CHEBI:30413"/>
    </cofactor>
</comment>
<dbReference type="Pfam" id="PF00067">
    <property type="entry name" value="p450"/>
    <property type="match status" value="1"/>
</dbReference>
<dbReference type="InterPro" id="IPR036396">
    <property type="entry name" value="Cyt_P450_sf"/>
</dbReference>
<evidence type="ECO:0000256" key="9">
    <source>
        <dbReference type="ARBA" id="ARBA00023002"/>
    </source>
</evidence>
<keyword evidence="10 13" id="KW-0408">Iron</keyword>
<keyword evidence="8" id="KW-0492">Microsome</keyword>
<comment type="subcellular location">
    <subcellularLocation>
        <location evidence="3">Endoplasmic reticulum membrane</location>
        <topology evidence="3">Peripheral membrane protein</topology>
    </subcellularLocation>
    <subcellularLocation>
        <location evidence="2">Microsome membrane</location>
        <topology evidence="2">Peripheral membrane protein</topology>
    </subcellularLocation>
</comment>
<dbReference type="GO" id="GO:0005789">
    <property type="term" value="C:endoplasmic reticulum membrane"/>
    <property type="evidence" value="ECO:0007669"/>
    <property type="project" value="UniProtKB-SubCell"/>
</dbReference>
<evidence type="ECO:0000256" key="6">
    <source>
        <dbReference type="ARBA" id="ARBA00022723"/>
    </source>
</evidence>
<evidence type="ECO:0000313" key="16">
    <source>
        <dbReference type="Proteomes" id="UP001458880"/>
    </source>
</evidence>
<dbReference type="CDD" id="cd11056">
    <property type="entry name" value="CYP6-like"/>
    <property type="match status" value="1"/>
</dbReference>
<protein>
    <submittedName>
        <fullName evidence="15">Cytochrome P450</fullName>
    </submittedName>
</protein>
<dbReference type="InterPro" id="IPR050476">
    <property type="entry name" value="Insect_CytP450_Detox"/>
</dbReference>
<dbReference type="GO" id="GO:0005506">
    <property type="term" value="F:iron ion binding"/>
    <property type="evidence" value="ECO:0007669"/>
    <property type="project" value="InterPro"/>
</dbReference>
<evidence type="ECO:0000256" key="8">
    <source>
        <dbReference type="ARBA" id="ARBA00022848"/>
    </source>
</evidence>
<evidence type="ECO:0000256" key="5">
    <source>
        <dbReference type="ARBA" id="ARBA00022617"/>
    </source>
</evidence>
<proteinExistence type="inferred from homology"/>
<evidence type="ECO:0000256" key="12">
    <source>
        <dbReference type="ARBA" id="ARBA00023136"/>
    </source>
</evidence>
<dbReference type="PANTHER" id="PTHR24292:SF100">
    <property type="entry name" value="CYTOCHROME P450 6A16, ISOFORM B-RELATED"/>
    <property type="match status" value="1"/>
</dbReference>
<dbReference type="FunFam" id="1.10.630.10:FF:000042">
    <property type="entry name" value="Cytochrome P450"/>
    <property type="match status" value="1"/>
</dbReference>
<evidence type="ECO:0000256" key="11">
    <source>
        <dbReference type="ARBA" id="ARBA00023033"/>
    </source>
</evidence>